<dbReference type="Pfam" id="PF13424">
    <property type="entry name" value="TPR_12"/>
    <property type="match status" value="1"/>
</dbReference>
<dbReference type="InterPro" id="IPR050498">
    <property type="entry name" value="Ycf3"/>
</dbReference>
<dbReference type="RefSeq" id="WP_153342647.1">
    <property type="nucleotide sequence ID" value="NZ_WIVE01000016.1"/>
</dbReference>
<evidence type="ECO:0000313" key="3">
    <source>
        <dbReference type="EMBL" id="MQX36289.1"/>
    </source>
</evidence>
<keyword evidence="1" id="KW-0677">Repeat</keyword>
<name>A0A7X1ZDZ4_9PROT</name>
<comment type="caution">
    <text evidence="3">The sequence shown here is derived from an EMBL/GenBank/DDBJ whole genome shotgun (WGS) entry which is preliminary data.</text>
</comment>
<protein>
    <submittedName>
        <fullName evidence="3">Tetratricopeptide repeat protein</fullName>
    </submittedName>
</protein>
<dbReference type="Gene3D" id="1.25.40.10">
    <property type="entry name" value="Tetratricopeptide repeat domain"/>
    <property type="match status" value="1"/>
</dbReference>
<dbReference type="PANTHER" id="PTHR44858">
    <property type="entry name" value="TETRATRICOPEPTIDE REPEAT PROTEIN 6"/>
    <property type="match status" value="1"/>
</dbReference>
<dbReference type="AlphaFoldDB" id="A0A7X1ZDZ4"/>
<sequence>MRDAPLARPDAAAERTAYEQRLAQATAPNERAIARLLLGSLAERCQDWPEAVTQYRHALDAAPSARDLAYFGHNNLGFSLIQMQRFDEAEPHCEAAIRLNPDRHNAFKNLGLVRQAQGRWPEAAGHFITAYEVCPSDTRAWHLLSALVSAHPEVLRPDTGIAARMVALDPPGARREGRADG</sequence>
<dbReference type="SMART" id="SM00028">
    <property type="entry name" value="TPR"/>
    <property type="match status" value="3"/>
</dbReference>
<dbReference type="PANTHER" id="PTHR44858:SF1">
    <property type="entry name" value="UDP-N-ACETYLGLUCOSAMINE--PEPTIDE N-ACETYLGLUCOSAMINYLTRANSFERASE SPINDLY-RELATED"/>
    <property type="match status" value="1"/>
</dbReference>
<dbReference type="InterPro" id="IPR019734">
    <property type="entry name" value="TPR_rpt"/>
</dbReference>
<gene>
    <name evidence="3" type="ORF">GHC57_07130</name>
</gene>
<keyword evidence="2" id="KW-0802">TPR repeat</keyword>
<proteinExistence type="predicted"/>
<accession>A0A7X1ZDZ4</accession>
<evidence type="ECO:0000313" key="4">
    <source>
        <dbReference type="Proteomes" id="UP000434582"/>
    </source>
</evidence>
<dbReference type="InterPro" id="IPR011990">
    <property type="entry name" value="TPR-like_helical_dom_sf"/>
</dbReference>
<dbReference type="SUPFAM" id="SSF48452">
    <property type="entry name" value="TPR-like"/>
    <property type="match status" value="1"/>
</dbReference>
<dbReference type="OrthoDB" id="4961906at2"/>
<organism evidence="3 4">
    <name type="scientific">Roseospira navarrensis</name>
    <dbReference type="NCBI Taxonomy" id="140058"/>
    <lineage>
        <taxon>Bacteria</taxon>
        <taxon>Pseudomonadati</taxon>
        <taxon>Pseudomonadota</taxon>
        <taxon>Alphaproteobacteria</taxon>
        <taxon>Rhodospirillales</taxon>
        <taxon>Rhodospirillaceae</taxon>
        <taxon>Roseospira</taxon>
    </lineage>
</organism>
<keyword evidence="4" id="KW-1185">Reference proteome</keyword>
<evidence type="ECO:0000256" key="1">
    <source>
        <dbReference type="ARBA" id="ARBA00022737"/>
    </source>
</evidence>
<evidence type="ECO:0000256" key="2">
    <source>
        <dbReference type="ARBA" id="ARBA00022803"/>
    </source>
</evidence>
<dbReference type="Pfam" id="PF13176">
    <property type="entry name" value="TPR_7"/>
    <property type="match status" value="1"/>
</dbReference>
<dbReference type="Proteomes" id="UP000434582">
    <property type="component" value="Unassembled WGS sequence"/>
</dbReference>
<reference evidence="3 4" key="1">
    <citation type="submission" date="2019-10" db="EMBL/GenBank/DDBJ databases">
        <title>Draft whole-genome sequence of the purple nonsulfur photosynthetic bacterium Roseospira navarrensis DSM 15114.</title>
        <authorList>
            <person name="Kyndt J.A."/>
            <person name="Meyer T.E."/>
        </authorList>
    </citation>
    <scope>NUCLEOTIDE SEQUENCE [LARGE SCALE GENOMIC DNA]</scope>
    <source>
        <strain evidence="3 4">DSM 15114</strain>
    </source>
</reference>
<dbReference type="EMBL" id="WIVE01000016">
    <property type="protein sequence ID" value="MQX36289.1"/>
    <property type="molecule type" value="Genomic_DNA"/>
</dbReference>